<dbReference type="Pfam" id="PF02517">
    <property type="entry name" value="Rce1-like"/>
    <property type="match status" value="1"/>
</dbReference>
<keyword evidence="1" id="KW-0472">Membrane</keyword>
<dbReference type="GO" id="GO:0004175">
    <property type="term" value="F:endopeptidase activity"/>
    <property type="evidence" value="ECO:0007669"/>
    <property type="project" value="UniProtKB-ARBA"/>
</dbReference>
<gene>
    <name evidence="3" type="ORF">AVDCRST_MAG63-1645</name>
</gene>
<feature type="transmembrane region" description="Helical" evidence="1">
    <location>
        <begin position="270"/>
        <end position="288"/>
    </location>
</feature>
<keyword evidence="1" id="KW-1133">Transmembrane helix</keyword>
<dbReference type="GO" id="GO:0080120">
    <property type="term" value="P:CAAX-box protein maturation"/>
    <property type="evidence" value="ECO:0007669"/>
    <property type="project" value="UniProtKB-ARBA"/>
</dbReference>
<accession>A0A6J4I8R4</accession>
<feature type="transmembrane region" description="Helical" evidence="1">
    <location>
        <begin position="300"/>
        <end position="320"/>
    </location>
</feature>
<protein>
    <recommendedName>
        <fullName evidence="2">CAAX prenyl protease 2/Lysostaphin resistance protein A-like domain-containing protein</fullName>
    </recommendedName>
</protein>
<feature type="transmembrane region" description="Helical" evidence="1">
    <location>
        <begin position="427"/>
        <end position="454"/>
    </location>
</feature>
<evidence type="ECO:0000313" key="3">
    <source>
        <dbReference type="EMBL" id="CAA9243534.1"/>
    </source>
</evidence>
<feature type="transmembrane region" description="Helical" evidence="1">
    <location>
        <begin position="222"/>
        <end position="244"/>
    </location>
</feature>
<evidence type="ECO:0000259" key="2">
    <source>
        <dbReference type="Pfam" id="PF02517"/>
    </source>
</evidence>
<evidence type="ECO:0000256" key="1">
    <source>
        <dbReference type="SAM" id="Phobius"/>
    </source>
</evidence>
<dbReference type="AlphaFoldDB" id="A0A6J4I8R4"/>
<dbReference type="InterPro" id="IPR003675">
    <property type="entry name" value="Rce1/LyrA-like_dom"/>
</dbReference>
<sequence>MAEPEAPPSPARFTVPPTAYLWLSLLLATFALRPFLEPSARLAPARTETQTATVFEKTVQAEYQTRVAFGVSAYEGLSPGVAASRKKALSDAIRQYRSLLGKTSSPNLPRRLLVLLHAAESPFEERLVSESLVPALRSAGASRAEIDAETALWRDLYGKRQVSPDRAPDEERRIRGMRLGFLEDRALQDLYAASGDRARADRYRERLTSAAGRFLSRIVPMLLLLALTFFAGLIFLIVFLVTVVDKRWQRVARVATRPQTLGWGDLLDAFVFYLFLVRGVGFFVSLVVAPRSVTTTREALLLSATVQIGTGLAALGYLWAWARRQGVTLADIGLTSRGALLANVGYGMAAYAATLPAVLLLRKVSELIFRNIPNTTPNPIMPLITSERDLTGRLVIFVMVALAAPLFEEIFFRGALFGGLRARYPWVISAVISSALFAVVHPAQDWLPIFGLGFGLATMREMRQSLVPCITAHLLQNTATFLLISSLFGD</sequence>
<dbReference type="PANTHER" id="PTHR43592">
    <property type="entry name" value="CAAX AMINO TERMINAL PROTEASE"/>
    <property type="match status" value="1"/>
</dbReference>
<feature type="transmembrane region" description="Helical" evidence="1">
    <location>
        <begin position="20"/>
        <end position="36"/>
    </location>
</feature>
<name>A0A6J4I8R4_9BACT</name>
<feature type="transmembrane region" description="Helical" evidence="1">
    <location>
        <begin position="390"/>
        <end position="407"/>
    </location>
</feature>
<dbReference type="PANTHER" id="PTHR43592:SF15">
    <property type="entry name" value="CAAX AMINO TERMINAL PROTEASE FAMILY PROTEIN"/>
    <property type="match status" value="1"/>
</dbReference>
<feature type="domain" description="CAAX prenyl protease 2/Lysostaphin resistance protein A-like" evidence="2">
    <location>
        <begin position="394"/>
        <end position="478"/>
    </location>
</feature>
<reference evidence="3" key="1">
    <citation type="submission" date="2020-02" db="EMBL/GenBank/DDBJ databases">
        <authorList>
            <person name="Meier V. D."/>
        </authorList>
    </citation>
    <scope>NUCLEOTIDE SEQUENCE</scope>
    <source>
        <strain evidence="3">AVDCRST_MAG63</strain>
    </source>
</reference>
<organism evidence="3">
    <name type="scientific">uncultured Armatimonadetes bacterium</name>
    <dbReference type="NCBI Taxonomy" id="157466"/>
    <lineage>
        <taxon>Bacteria</taxon>
        <taxon>Bacillati</taxon>
        <taxon>Armatimonadota</taxon>
        <taxon>environmental samples</taxon>
    </lineage>
</organism>
<feature type="transmembrane region" description="Helical" evidence="1">
    <location>
        <begin position="466"/>
        <end position="488"/>
    </location>
</feature>
<keyword evidence="1" id="KW-0812">Transmembrane</keyword>
<proteinExistence type="predicted"/>
<dbReference type="EMBL" id="CADCTO010000198">
    <property type="protein sequence ID" value="CAA9243534.1"/>
    <property type="molecule type" value="Genomic_DNA"/>
</dbReference>
<feature type="transmembrane region" description="Helical" evidence="1">
    <location>
        <begin position="340"/>
        <end position="361"/>
    </location>
</feature>